<dbReference type="Proteomes" id="UP001460270">
    <property type="component" value="Unassembled WGS sequence"/>
</dbReference>
<keyword evidence="2" id="KW-1185">Reference proteome</keyword>
<evidence type="ECO:0000313" key="1">
    <source>
        <dbReference type="EMBL" id="KAK7899590.1"/>
    </source>
</evidence>
<dbReference type="PANTHER" id="PTHR31025">
    <property type="entry name" value="SI:CH211-196P9.1-RELATED"/>
    <property type="match status" value="1"/>
</dbReference>
<proteinExistence type="predicted"/>
<gene>
    <name evidence="1" type="ORF">WMY93_020443</name>
</gene>
<name>A0AAW0NSC6_9GOBI</name>
<protein>
    <submittedName>
        <fullName evidence="1">Uncharacterized protein</fullName>
    </submittedName>
</protein>
<sequence>MWKIICEADTLSCAEEQALKTHSIGNFIRPNKNLARPIVGSRLQGMPYLVHTAARPNVCKHACAESSSFQRDLGLFGGVDFRLRSIKYADILMWQCTTGKLVLVVKKRSSWYKEHYRSYHLDPPERELNLLEIGDLLDPYPLYILSSSENGSSPSTSSLRAEPWPAVFPLPTFNYAVDLQLKKANEEFLKSGALFTPPPKMRSDIMQSLASEILRYKPYPSDLEFDNVCKALVGTYPFLRERGSETGYSAWKITLKQKMGNYRSNLRNMGCSELKINSLQGRSEGNAHPNMVKKARRAEVNFCPDYPAGENKESQEEDRVALLTEIQKRNNDEQIKTKMEKTFPLRRQEILQDMPFIADFKSRWPALFSSREIDAEFRRITTTPLTSKFISKLDEYAPKLVKIFKKKGGKHGRKITEIMAVIDERDSIDTRRCCTLKALSVYLNEDPSNLIKEYVAEDFHDAQQQMAKTVIGIYAILHEADDENNDPEEVGVIIEGVTVLRDLRELSIAFPLLFGLMYVLNLNYPPDLKSSLSALAVHWARTARWTANQRTGVELAVSISTKPSSLFRFFCLFLGCVRSRLINYAERGRSGSPEPACPSPAPLQSYICPKNQPSQLLEVSSPETT</sequence>
<organism evidence="1 2">
    <name type="scientific">Mugilogobius chulae</name>
    <name type="common">yellowstripe goby</name>
    <dbReference type="NCBI Taxonomy" id="88201"/>
    <lineage>
        <taxon>Eukaryota</taxon>
        <taxon>Metazoa</taxon>
        <taxon>Chordata</taxon>
        <taxon>Craniata</taxon>
        <taxon>Vertebrata</taxon>
        <taxon>Euteleostomi</taxon>
        <taxon>Actinopterygii</taxon>
        <taxon>Neopterygii</taxon>
        <taxon>Teleostei</taxon>
        <taxon>Neoteleostei</taxon>
        <taxon>Acanthomorphata</taxon>
        <taxon>Gobiaria</taxon>
        <taxon>Gobiiformes</taxon>
        <taxon>Gobioidei</taxon>
        <taxon>Gobiidae</taxon>
        <taxon>Gobionellinae</taxon>
        <taxon>Mugilogobius</taxon>
    </lineage>
</organism>
<accession>A0AAW0NSC6</accession>
<comment type="caution">
    <text evidence="1">The sequence shown here is derived from an EMBL/GenBank/DDBJ whole genome shotgun (WGS) entry which is preliminary data.</text>
</comment>
<dbReference type="PANTHER" id="PTHR31025:SF27">
    <property type="entry name" value="SI:CH211-193K19.2-RELATED"/>
    <property type="match status" value="1"/>
</dbReference>
<reference evidence="2" key="1">
    <citation type="submission" date="2024-04" db="EMBL/GenBank/DDBJ databases">
        <title>Salinicola lusitanus LLJ914,a marine bacterium isolated from the Okinawa Trough.</title>
        <authorList>
            <person name="Li J."/>
        </authorList>
    </citation>
    <scope>NUCLEOTIDE SEQUENCE [LARGE SCALE GENOMIC DNA]</scope>
</reference>
<dbReference type="EMBL" id="JBBPFD010000014">
    <property type="protein sequence ID" value="KAK7899590.1"/>
    <property type="molecule type" value="Genomic_DNA"/>
</dbReference>
<evidence type="ECO:0000313" key="2">
    <source>
        <dbReference type="Proteomes" id="UP001460270"/>
    </source>
</evidence>
<dbReference type="AlphaFoldDB" id="A0AAW0NSC6"/>